<dbReference type="Pfam" id="PF02423">
    <property type="entry name" value="OCD_Mu_crystall"/>
    <property type="match status" value="1"/>
</dbReference>
<dbReference type="InterPro" id="IPR003462">
    <property type="entry name" value="ODC_Mu_crystall"/>
</dbReference>
<accession>A0ABU4EF23</accession>
<keyword evidence="2" id="KW-1185">Reference proteome</keyword>
<evidence type="ECO:0000313" key="1">
    <source>
        <dbReference type="EMBL" id="MDV7042634.1"/>
    </source>
</evidence>
<dbReference type="Gene3D" id="3.30.1780.10">
    <property type="entry name" value="ornithine cyclodeaminase, domain 1"/>
    <property type="match status" value="1"/>
</dbReference>
<comment type="caution">
    <text evidence="1">The sequence shown here is derived from an EMBL/GenBank/DDBJ whole genome shotgun (WGS) entry which is preliminary data.</text>
</comment>
<proteinExistence type="predicted"/>
<evidence type="ECO:0000313" key="2">
    <source>
        <dbReference type="Proteomes" id="UP001187868"/>
    </source>
</evidence>
<dbReference type="InterPro" id="IPR023401">
    <property type="entry name" value="ODC_N"/>
</dbReference>
<dbReference type="GeneID" id="55487330"/>
<dbReference type="InterPro" id="IPR036291">
    <property type="entry name" value="NAD(P)-bd_dom_sf"/>
</dbReference>
<sequence length="318" mass="34517">MQFFDRPAVEHSLPLLLCLQLSRIAFELQSHRHVEQPLRSIVSSTDGRLMGTMPACIRSGEYAGFGLKSVLVNFDKAAGSRSHEGCILLYDAPTAGEMAIVDAGAVTELRTAAASAWATHLLAPADAKRLAILGTGVQARRHLQAMLAVRPIEEVIIWGRGAENTARFASWCREHITQPVGIADSPARAVEGADIICTVTASREPFLTSRDLPEHCHINAVGASALGFQELAAEIYADVELYLDSREAVSAASQCLIEARQQRIIDSGVIGTEIGELGDDFRRHDGMGRTLFKSVGLAVQDLVFAREVVQRHKEKRVG</sequence>
<protein>
    <submittedName>
        <fullName evidence="1">Ornithine cyclodeaminase family protein</fullName>
    </submittedName>
</protein>
<gene>
    <name evidence="1" type="ORF">RUJ08_10890</name>
</gene>
<dbReference type="PANTHER" id="PTHR13812">
    <property type="entry name" value="KETIMINE REDUCTASE MU-CRYSTALLIN"/>
    <property type="match status" value="1"/>
</dbReference>
<dbReference type="PIRSF" id="PIRSF001439">
    <property type="entry name" value="CryM"/>
    <property type="match status" value="1"/>
</dbReference>
<name>A0ABU4EF23_9GAMM</name>
<dbReference type="Gene3D" id="3.40.50.720">
    <property type="entry name" value="NAD(P)-binding Rossmann-like Domain"/>
    <property type="match status" value="1"/>
</dbReference>
<reference evidence="1 2" key="1">
    <citation type="submission" date="2023-10" db="EMBL/GenBank/DDBJ databases">
        <title>Clonality and diversity in the soft rot Dickeya solani phytopathogen.</title>
        <authorList>
            <person name="Pedron J."/>
            <person name="Van Gijisegem F."/>
            <person name="Portier P."/>
            <person name="Taghouti G."/>
        </authorList>
    </citation>
    <scope>NUCLEOTIDE SEQUENCE [LARGE SCALE GENOMIC DNA]</scope>
    <source>
        <strain evidence="1 2">FVG2-MFV017-A9</strain>
    </source>
</reference>
<dbReference type="RefSeq" id="WP_038900142.1">
    <property type="nucleotide sequence ID" value="NZ_CP104920.1"/>
</dbReference>
<dbReference type="Proteomes" id="UP001187868">
    <property type="component" value="Unassembled WGS sequence"/>
</dbReference>
<dbReference type="EMBL" id="JAWLLM010000011">
    <property type="protein sequence ID" value="MDV7042634.1"/>
    <property type="molecule type" value="Genomic_DNA"/>
</dbReference>
<organism evidence="1 2">
    <name type="scientific">Dickeya solani</name>
    <dbReference type="NCBI Taxonomy" id="1089444"/>
    <lineage>
        <taxon>Bacteria</taxon>
        <taxon>Pseudomonadati</taxon>
        <taxon>Pseudomonadota</taxon>
        <taxon>Gammaproteobacteria</taxon>
        <taxon>Enterobacterales</taxon>
        <taxon>Pectobacteriaceae</taxon>
        <taxon>Dickeya</taxon>
    </lineage>
</organism>
<dbReference type="PANTHER" id="PTHR13812:SF19">
    <property type="entry name" value="KETIMINE REDUCTASE MU-CRYSTALLIN"/>
    <property type="match status" value="1"/>
</dbReference>
<dbReference type="SUPFAM" id="SSF51735">
    <property type="entry name" value="NAD(P)-binding Rossmann-fold domains"/>
    <property type="match status" value="1"/>
</dbReference>